<dbReference type="Pfam" id="PF00561">
    <property type="entry name" value="Abhydrolase_1"/>
    <property type="match status" value="1"/>
</dbReference>
<name>I0JHQ7_HALH3</name>
<dbReference type="AlphaFoldDB" id="I0JHQ7"/>
<dbReference type="EMBL" id="HE717023">
    <property type="protein sequence ID" value="CCG43675.1"/>
    <property type="molecule type" value="Genomic_DNA"/>
</dbReference>
<keyword evidence="3" id="KW-1185">Reference proteome</keyword>
<dbReference type="InterPro" id="IPR000073">
    <property type="entry name" value="AB_hydrolase_1"/>
</dbReference>
<dbReference type="PATRIC" id="fig|866895.3.peg.299"/>
<dbReference type="SUPFAM" id="SSF53474">
    <property type="entry name" value="alpha/beta-Hydrolases"/>
    <property type="match status" value="1"/>
</dbReference>
<dbReference type="Proteomes" id="UP000007397">
    <property type="component" value="Chromosome"/>
</dbReference>
<accession>I0JHQ7</accession>
<dbReference type="GO" id="GO:0016787">
    <property type="term" value="F:hydrolase activity"/>
    <property type="evidence" value="ECO:0007669"/>
    <property type="project" value="UniProtKB-KW"/>
</dbReference>
<dbReference type="KEGG" id="hhd:HBHAL_1299"/>
<proteinExistence type="predicted"/>
<dbReference type="Gene3D" id="3.40.50.1820">
    <property type="entry name" value="alpha/beta hydrolase"/>
    <property type="match status" value="1"/>
</dbReference>
<evidence type="ECO:0000313" key="2">
    <source>
        <dbReference type="EMBL" id="CCG43675.1"/>
    </source>
</evidence>
<organism evidence="2 3">
    <name type="scientific">Halobacillus halophilus (strain ATCC 35676 / DSM 2266 / JCM 20832 / KCTC 3685 / LMG 17431 / NBRC 102448 / NCIMB 2269)</name>
    <name type="common">Sporosarcina halophila</name>
    <dbReference type="NCBI Taxonomy" id="866895"/>
    <lineage>
        <taxon>Bacteria</taxon>
        <taxon>Bacillati</taxon>
        <taxon>Bacillota</taxon>
        <taxon>Bacilli</taxon>
        <taxon>Bacillales</taxon>
        <taxon>Bacillaceae</taxon>
        <taxon>Halobacillus</taxon>
    </lineage>
</organism>
<protein>
    <submittedName>
        <fullName evidence="2">Alpha/beta fold hydrolase</fullName>
    </submittedName>
</protein>
<evidence type="ECO:0000313" key="3">
    <source>
        <dbReference type="Proteomes" id="UP000007397"/>
    </source>
</evidence>
<keyword evidence="2" id="KW-0378">Hydrolase</keyword>
<feature type="domain" description="AB hydrolase-1" evidence="1">
    <location>
        <begin position="46"/>
        <end position="115"/>
    </location>
</feature>
<dbReference type="HOGENOM" id="CLU_163945_0_0_9"/>
<reference evidence="2 3" key="1">
    <citation type="journal article" date="2013" name="Environ. Microbiol.">
        <title>Chloride and organic osmolytes: a hybrid strategy to cope with elevated salinities by the moderately halophilic, chloride-dependent bacterium Halobacillus halophilus.</title>
        <authorList>
            <person name="Saum S.H."/>
            <person name="Pfeiffer F."/>
            <person name="Palm P."/>
            <person name="Rampp M."/>
            <person name="Schuster S.C."/>
            <person name="Muller V."/>
            <person name="Oesterhelt D."/>
        </authorList>
    </citation>
    <scope>NUCLEOTIDE SEQUENCE [LARGE SCALE GENOMIC DNA]</scope>
    <source>
        <strain evidence="3">ATCC 35676 / DSM 2266 / JCM 20832 / KCTC 3685 / LMG 17431 / NBRC 102448 / NCIMB 2269</strain>
    </source>
</reference>
<dbReference type="eggNOG" id="COG0596">
    <property type="taxonomic scope" value="Bacteria"/>
</dbReference>
<gene>
    <name evidence="2" type="ordered locus">HBHAL_1299</name>
</gene>
<dbReference type="InterPro" id="IPR029058">
    <property type="entry name" value="AB_hydrolase_fold"/>
</dbReference>
<dbReference type="STRING" id="866895.HBHAL_1299"/>
<sequence>MESWKVIMVVTPRGTFEVFYKGEGSPLCVSHLYSVFNSTGDYFADCFTGLYQVFLVNLREAGASEAAHEPFQLRMLESVLDLEAIREELGLPTWAFAGHSTGGMLGLVYGLAAPPFIESTGDY</sequence>
<evidence type="ECO:0000259" key="1">
    <source>
        <dbReference type="Pfam" id="PF00561"/>
    </source>
</evidence>